<accession>A7S0T0</accession>
<reference evidence="2 3" key="1">
    <citation type="journal article" date="2007" name="Science">
        <title>Sea anemone genome reveals ancestral eumetazoan gene repertoire and genomic organization.</title>
        <authorList>
            <person name="Putnam N.H."/>
            <person name="Srivastava M."/>
            <person name="Hellsten U."/>
            <person name="Dirks B."/>
            <person name="Chapman J."/>
            <person name="Salamov A."/>
            <person name="Terry A."/>
            <person name="Shapiro H."/>
            <person name="Lindquist E."/>
            <person name="Kapitonov V.V."/>
            <person name="Jurka J."/>
            <person name="Genikhovich G."/>
            <person name="Grigoriev I.V."/>
            <person name="Lucas S.M."/>
            <person name="Steele R.E."/>
            <person name="Finnerty J.R."/>
            <person name="Technau U."/>
            <person name="Martindale M.Q."/>
            <person name="Rokhsar D.S."/>
        </authorList>
    </citation>
    <scope>NUCLEOTIDE SEQUENCE [LARGE SCALE GENOMIC DNA]</scope>
    <source>
        <strain evidence="3">CH2 X CH6</strain>
    </source>
</reference>
<name>A7S0T0_NEMVE</name>
<dbReference type="HOGENOM" id="CLU_1306175_0_0_1"/>
<dbReference type="AlphaFoldDB" id="A7S0T0"/>
<dbReference type="Proteomes" id="UP000001593">
    <property type="component" value="Unassembled WGS sequence"/>
</dbReference>
<evidence type="ECO:0000313" key="2">
    <source>
        <dbReference type="EMBL" id="EDO42791.1"/>
    </source>
</evidence>
<gene>
    <name evidence="2" type="ORF">NEMVEDRAFT_v1g205028</name>
</gene>
<dbReference type="InterPro" id="IPR001214">
    <property type="entry name" value="SET_dom"/>
</dbReference>
<evidence type="ECO:0000313" key="3">
    <source>
        <dbReference type="Proteomes" id="UP000001593"/>
    </source>
</evidence>
<dbReference type="Pfam" id="PF21549">
    <property type="entry name" value="PRDM2_PR"/>
    <property type="match status" value="1"/>
</dbReference>
<protein>
    <recommendedName>
        <fullName evidence="1">SET domain-containing protein</fullName>
    </recommendedName>
</protein>
<proteinExistence type="predicted"/>
<dbReference type="EMBL" id="DS469561">
    <property type="protein sequence ID" value="EDO42791.1"/>
    <property type="molecule type" value="Genomic_DNA"/>
</dbReference>
<dbReference type="InterPro" id="IPR046341">
    <property type="entry name" value="SET_dom_sf"/>
</dbReference>
<evidence type="ECO:0000259" key="1">
    <source>
        <dbReference type="Pfam" id="PF21549"/>
    </source>
</evidence>
<dbReference type="InParanoid" id="A7S0T0"/>
<feature type="domain" description="SET" evidence="1">
    <location>
        <begin position="2"/>
        <end position="100"/>
    </location>
</feature>
<sequence>MSQGKCFGPFRGEIIKKKRPPSEMHSLICDVGGVDGCTYHFYAHKDHQDQCKWLQQMQTAPNLEQQNIVAHNSAAGVSYEVARDIKQGEELLVLFNDSYGGKKYPAYIENMPVQFVPQPELLTVVPLEYKKQLGVTTSDKSPMQEASGETLSDGTCDCLTFARILDTSIALVQNLYLVQTLVEASDLSDDQLNLVAINSLLTSCLYSKQER</sequence>
<dbReference type="Gene3D" id="2.170.270.10">
    <property type="entry name" value="SET domain"/>
    <property type="match status" value="1"/>
</dbReference>
<keyword evidence="3" id="KW-1185">Reference proteome</keyword>
<organism evidence="2 3">
    <name type="scientific">Nematostella vectensis</name>
    <name type="common">Starlet sea anemone</name>
    <dbReference type="NCBI Taxonomy" id="45351"/>
    <lineage>
        <taxon>Eukaryota</taxon>
        <taxon>Metazoa</taxon>
        <taxon>Cnidaria</taxon>
        <taxon>Anthozoa</taxon>
        <taxon>Hexacorallia</taxon>
        <taxon>Actiniaria</taxon>
        <taxon>Edwardsiidae</taxon>
        <taxon>Nematostella</taxon>
    </lineage>
</organism>